<evidence type="ECO:0000313" key="3">
    <source>
        <dbReference type="EMBL" id="QBF83451.1"/>
    </source>
</evidence>
<dbReference type="InterPro" id="IPR007730">
    <property type="entry name" value="SPOR-like_dom"/>
</dbReference>
<dbReference type="InterPro" id="IPR052026">
    <property type="entry name" value="ExeA_AAA_ATPase_DNA-bind"/>
</dbReference>
<feature type="domain" description="SPOR" evidence="1">
    <location>
        <begin position="445"/>
        <end position="515"/>
    </location>
</feature>
<name>A0A411PIL9_9GAMM</name>
<keyword evidence="4" id="KW-1185">Reference proteome</keyword>
<dbReference type="Pfam" id="PF13401">
    <property type="entry name" value="AAA_22"/>
    <property type="match status" value="1"/>
</dbReference>
<proteinExistence type="predicted"/>
<sequence length="530" mass="58428">MSAEHFLLLPTQESVVNRLQHLASYGEQVTVLCGAKGSGKSTLATVLATELDDHNSALIVCPAHVDAAEIRRKILVQLLSAPIFDDEVPLPETLLKVQSSLQKPLHIIIDDAHLLPLEIWVECILLSQLCCAGKLVTVTLTCLYEPWSALSTQLGQSMAEHLLQVDVDPLPIAEREGLYRTLLTQSGQSPFIPREIVSGKLEKQLGSPAEVIELLGVALAEPEVEVARWRQWLKPIRNVAITMVITAIAVFGYLYQTGQGLNELNSLPVDSAANQPVKNSIELTALQTLQHKRAQQANLNWASRLFEVEGEQVSLSIQPNLLGLLHVESRFDADEIVQAQVIAKVKAPIVEHEYVEENNQVDAHLLVAEPVKHELVNTETPMNNSVNDLVNSESQEIELQYGTPEEGSVIAANSAQISQDELAEVELASAEPIETLTEQDNRVPRNGYTLQLASVTQQKSLKPFLSALANDSSWYLSEHKSKFVLFVGNFASATDASEKAKQLQSEFGFAAPWVRKWQDLSDYQISSNQL</sequence>
<dbReference type="Gene3D" id="3.30.70.1070">
    <property type="entry name" value="Sporulation related repeat"/>
    <property type="match status" value="1"/>
</dbReference>
<organism evidence="3 4">
    <name type="scientific">Shewanella maritima</name>
    <dbReference type="NCBI Taxonomy" id="2520507"/>
    <lineage>
        <taxon>Bacteria</taxon>
        <taxon>Pseudomonadati</taxon>
        <taxon>Pseudomonadota</taxon>
        <taxon>Gammaproteobacteria</taxon>
        <taxon>Alteromonadales</taxon>
        <taxon>Shewanellaceae</taxon>
        <taxon>Shewanella</taxon>
    </lineage>
</organism>
<evidence type="ECO:0000259" key="2">
    <source>
        <dbReference type="Pfam" id="PF13401"/>
    </source>
</evidence>
<dbReference type="InterPro" id="IPR049945">
    <property type="entry name" value="AAA_22"/>
</dbReference>
<evidence type="ECO:0000313" key="4">
    <source>
        <dbReference type="Proteomes" id="UP000291106"/>
    </source>
</evidence>
<dbReference type="RefSeq" id="WP_130600579.1">
    <property type="nucleotide sequence ID" value="NZ_CP036200.1"/>
</dbReference>
<reference evidence="3 4" key="1">
    <citation type="submission" date="2019-02" db="EMBL/GenBank/DDBJ databases">
        <title>Shewanella sp. D4-2 isolated from Dokdo Island.</title>
        <authorList>
            <person name="Baek K."/>
        </authorList>
    </citation>
    <scope>NUCLEOTIDE SEQUENCE [LARGE SCALE GENOMIC DNA]</scope>
    <source>
        <strain evidence="3 4">D4-2</strain>
    </source>
</reference>
<gene>
    <name evidence="3" type="ORF">EXU30_12640</name>
</gene>
<dbReference type="GO" id="GO:0042834">
    <property type="term" value="F:peptidoglycan binding"/>
    <property type="evidence" value="ECO:0007669"/>
    <property type="project" value="InterPro"/>
</dbReference>
<feature type="domain" description="ORC1/DEAH AAA+ ATPase" evidence="2">
    <location>
        <begin position="26"/>
        <end position="141"/>
    </location>
</feature>
<dbReference type="Proteomes" id="UP000291106">
    <property type="component" value="Chromosome"/>
</dbReference>
<accession>A0A411PIL9</accession>
<dbReference type="PANTHER" id="PTHR35894:SF5">
    <property type="entry name" value="MU-LIKE PROPHAGE FLUMU DNA TRANSPOSITION PROTEIN B"/>
    <property type="match status" value="1"/>
</dbReference>
<dbReference type="GO" id="GO:0016887">
    <property type="term" value="F:ATP hydrolysis activity"/>
    <property type="evidence" value="ECO:0007669"/>
    <property type="project" value="InterPro"/>
</dbReference>
<protein>
    <submittedName>
        <fullName evidence="3">Uncharacterized protein</fullName>
    </submittedName>
</protein>
<dbReference type="PANTHER" id="PTHR35894">
    <property type="entry name" value="GENERAL SECRETION PATHWAY PROTEIN A-RELATED"/>
    <property type="match status" value="1"/>
</dbReference>
<dbReference type="Pfam" id="PF05036">
    <property type="entry name" value="SPOR"/>
    <property type="match status" value="1"/>
</dbReference>
<dbReference type="Gene3D" id="3.40.50.300">
    <property type="entry name" value="P-loop containing nucleotide triphosphate hydrolases"/>
    <property type="match status" value="1"/>
</dbReference>
<dbReference type="EMBL" id="CP036200">
    <property type="protein sequence ID" value="QBF83451.1"/>
    <property type="molecule type" value="Genomic_DNA"/>
</dbReference>
<dbReference type="AlphaFoldDB" id="A0A411PIL9"/>
<dbReference type="KEGG" id="smai:EXU30_12640"/>
<evidence type="ECO:0000259" key="1">
    <source>
        <dbReference type="Pfam" id="PF05036"/>
    </source>
</evidence>
<dbReference type="InterPro" id="IPR027417">
    <property type="entry name" value="P-loop_NTPase"/>
</dbReference>
<dbReference type="SUPFAM" id="SSF52540">
    <property type="entry name" value="P-loop containing nucleoside triphosphate hydrolases"/>
    <property type="match status" value="1"/>
</dbReference>
<dbReference type="OrthoDB" id="6271962at2"/>
<dbReference type="InterPro" id="IPR036680">
    <property type="entry name" value="SPOR-like_sf"/>
</dbReference>